<accession>A0A1F6AMG8</accession>
<name>A0A1F6AMG8_9BACT</name>
<sequence length="83" mass="9829">MLEKIQESVSVELVFNSQTKKIFPRHLAWRGKTYQIDKVGLHHFFRQGRTLFHVFSVLSGGLFFRLKLNTDNLHWTLEEIAEN</sequence>
<dbReference type="AlphaFoldDB" id="A0A1F6AMG8"/>
<reference evidence="1 2" key="1">
    <citation type="journal article" date="2016" name="Nat. Commun.">
        <title>Thousands of microbial genomes shed light on interconnected biogeochemical processes in an aquifer system.</title>
        <authorList>
            <person name="Anantharaman K."/>
            <person name="Brown C.T."/>
            <person name="Hug L.A."/>
            <person name="Sharon I."/>
            <person name="Castelle C.J."/>
            <person name="Probst A.J."/>
            <person name="Thomas B.C."/>
            <person name="Singh A."/>
            <person name="Wilkins M.J."/>
            <person name="Karaoz U."/>
            <person name="Brodie E.L."/>
            <person name="Williams K.H."/>
            <person name="Hubbard S.S."/>
            <person name="Banfield J.F."/>
        </authorList>
    </citation>
    <scope>NUCLEOTIDE SEQUENCE [LARGE SCALE GENOMIC DNA]</scope>
</reference>
<protein>
    <submittedName>
        <fullName evidence="1">Uncharacterized protein</fullName>
    </submittedName>
</protein>
<dbReference type="EMBL" id="MFJR01000015">
    <property type="protein sequence ID" value="OGG25702.1"/>
    <property type="molecule type" value="Genomic_DNA"/>
</dbReference>
<dbReference type="Proteomes" id="UP000176609">
    <property type="component" value="Unassembled WGS sequence"/>
</dbReference>
<evidence type="ECO:0000313" key="1">
    <source>
        <dbReference type="EMBL" id="OGG25702.1"/>
    </source>
</evidence>
<gene>
    <name evidence="1" type="ORF">A2960_05100</name>
</gene>
<comment type="caution">
    <text evidence="1">The sequence shown here is derived from an EMBL/GenBank/DDBJ whole genome shotgun (WGS) entry which is preliminary data.</text>
</comment>
<proteinExistence type="predicted"/>
<organism evidence="1 2">
    <name type="scientific">Candidatus Gottesmanbacteria bacterium RIFCSPLOWO2_01_FULL_39_12b</name>
    <dbReference type="NCBI Taxonomy" id="1798388"/>
    <lineage>
        <taxon>Bacteria</taxon>
        <taxon>Candidatus Gottesmaniibacteriota</taxon>
    </lineage>
</organism>
<evidence type="ECO:0000313" key="2">
    <source>
        <dbReference type="Proteomes" id="UP000176609"/>
    </source>
</evidence>